<keyword evidence="1" id="KW-1133">Transmembrane helix</keyword>
<name>K9AE32_9STAP</name>
<proteinExistence type="predicted"/>
<dbReference type="AlphaFoldDB" id="K9AE32"/>
<keyword evidence="1" id="KW-0472">Membrane</keyword>
<keyword evidence="3" id="KW-1185">Reference proteome</keyword>
<dbReference type="EMBL" id="AMSQ01000027">
    <property type="protein sequence ID" value="EKU45589.1"/>
    <property type="molecule type" value="Genomic_DNA"/>
</dbReference>
<evidence type="ECO:0000256" key="1">
    <source>
        <dbReference type="SAM" id="Phobius"/>
    </source>
</evidence>
<dbReference type="Proteomes" id="UP000009885">
    <property type="component" value="Unassembled WGS sequence"/>
</dbReference>
<comment type="caution">
    <text evidence="2">The sequence shown here is derived from an EMBL/GenBank/DDBJ whole genome shotgun (WGS) entry which is preliminary data.</text>
</comment>
<evidence type="ECO:0000313" key="3">
    <source>
        <dbReference type="Proteomes" id="UP000009885"/>
    </source>
</evidence>
<dbReference type="PATRIC" id="fig|1229783.3.peg.2173"/>
<gene>
    <name evidence="2" type="ORF">C273_10946</name>
</gene>
<reference evidence="2 3" key="1">
    <citation type="journal article" date="2013" name="Genome Announc.">
        <title>Genome Sequence of Staphylococcus massiliensis Strain S46, Isolated from the Surface of Healthy Human Skin.</title>
        <authorList>
            <person name="Srivastav R."/>
            <person name="Singh A."/>
            <person name="Jangir P.K."/>
            <person name="Kumari C."/>
            <person name="Muduli S."/>
            <person name="Sharma R."/>
        </authorList>
    </citation>
    <scope>NUCLEOTIDE SEQUENCE [LARGE SCALE GENOMIC DNA]</scope>
    <source>
        <strain evidence="2 3">S46</strain>
    </source>
</reference>
<accession>K9AE32</accession>
<dbReference type="RefSeq" id="WP_009385007.1">
    <property type="nucleotide sequence ID" value="NZ_AMSQ01000027.1"/>
</dbReference>
<sequence length="228" mass="26668">MSIEVMSFISNCIMVILNFIMVFLAYKGVVLPIRQEIEKSNSEKKKEKEKSEMALYSLDQIVDLRSYRLIDTFALLSIYLNFNRIKDSDQRNTKALLENNVDYITDIITIFTNHNLLNKVDEIHWKYKQFFSSNFNILTVEDIKLLTRRMEILQRVSVAIEDIYKTLSPNNLDNNDKNNIKDYINQITTSTLEKDELGKIKSCMSTFVTLDRFVEDIGKINVPLKTLN</sequence>
<feature type="transmembrane region" description="Helical" evidence="1">
    <location>
        <begin position="6"/>
        <end position="26"/>
    </location>
</feature>
<keyword evidence="1" id="KW-0812">Transmembrane</keyword>
<organism evidence="2 3">
    <name type="scientific">Staphylococcus massiliensis S46</name>
    <dbReference type="NCBI Taxonomy" id="1229783"/>
    <lineage>
        <taxon>Bacteria</taxon>
        <taxon>Bacillati</taxon>
        <taxon>Bacillota</taxon>
        <taxon>Bacilli</taxon>
        <taxon>Bacillales</taxon>
        <taxon>Staphylococcaceae</taxon>
        <taxon>Staphylococcus</taxon>
    </lineage>
</organism>
<protein>
    <submittedName>
        <fullName evidence="2">Uncharacterized protein</fullName>
    </submittedName>
</protein>
<evidence type="ECO:0000313" key="2">
    <source>
        <dbReference type="EMBL" id="EKU45589.1"/>
    </source>
</evidence>